<evidence type="ECO:0000259" key="2">
    <source>
        <dbReference type="Pfam" id="PF23460"/>
    </source>
</evidence>
<organism evidence="3 4">
    <name type="scientific">Aquilegia coerulea</name>
    <name type="common">Rocky mountain columbine</name>
    <dbReference type="NCBI Taxonomy" id="218851"/>
    <lineage>
        <taxon>Eukaryota</taxon>
        <taxon>Viridiplantae</taxon>
        <taxon>Streptophyta</taxon>
        <taxon>Embryophyta</taxon>
        <taxon>Tracheophyta</taxon>
        <taxon>Spermatophyta</taxon>
        <taxon>Magnoliopsida</taxon>
        <taxon>Ranunculales</taxon>
        <taxon>Ranunculaceae</taxon>
        <taxon>Thalictroideae</taxon>
        <taxon>Aquilegia</taxon>
    </lineage>
</organism>
<accession>A0A2G5CDC0</accession>
<feature type="coiled-coil region" evidence="1">
    <location>
        <begin position="35"/>
        <end position="127"/>
    </location>
</feature>
<protein>
    <recommendedName>
        <fullName evidence="2">ZMYND8 coiled-coil domain-containing protein</fullName>
    </recommendedName>
</protein>
<dbReference type="Proteomes" id="UP000230069">
    <property type="component" value="Unassembled WGS sequence"/>
</dbReference>
<reference evidence="3 4" key="1">
    <citation type="submission" date="2017-09" db="EMBL/GenBank/DDBJ databases">
        <title>WGS assembly of Aquilegia coerulea Goldsmith.</title>
        <authorList>
            <person name="Hodges S."/>
            <person name="Kramer E."/>
            <person name="Nordborg M."/>
            <person name="Tomkins J."/>
            <person name="Borevitz J."/>
            <person name="Derieg N."/>
            <person name="Yan J."/>
            <person name="Mihaltcheva S."/>
            <person name="Hayes R.D."/>
            <person name="Rokhsar D."/>
        </authorList>
    </citation>
    <scope>NUCLEOTIDE SEQUENCE [LARGE SCALE GENOMIC DNA]</scope>
    <source>
        <strain evidence="4">cv. Goldsmith</strain>
    </source>
</reference>
<evidence type="ECO:0000313" key="4">
    <source>
        <dbReference type="Proteomes" id="UP000230069"/>
    </source>
</evidence>
<dbReference type="EMBL" id="KZ305078">
    <property type="protein sequence ID" value="PIA29275.1"/>
    <property type="molecule type" value="Genomic_DNA"/>
</dbReference>
<dbReference type="Pfam" id="PF23460">
    <property type="entry name" value="ZMYND8_CC"/>
    <property type="match status" value="1"/>
</dbReference>
<dbReference type="InParanoid" id="A0A2G5CDC0"/>
<sequence length="160" mass="18243">MDLASLRGRNFLFIAELTLNDRITAMLDEKKKSGRVELEAKAKQADEYYQKYINELKAHKDSADKFKIQLEDEKKSHALAVEELEKNHAKVVCSLKQGFVDDRDIAMLELTARMEKEKEDVVAAKDTVWKTQIPLIVKKQVDRILAKKSGKADSGATQQH</sequence>
<keyword evidence="1" id="KW-0175">Coiled coil</keyword>
<keyword evidence="4" id="KW-1185">Reference proteome</keyword>
<evidence type="ECO:0000313" key="3">
    <source>
        <dbReference type="EMBL" id="PIA29275.1"/>
    </source>
</evidence>
<gene>
    <name evidence="3" type="ORF">AQUCO_06100055v1</name>
</gene>
<name>A0A2G5CDC0_AQUCA</name>
<evidence type="ECO:0000256" key="1">
    <source>
        <dbReference type="SAM" id="Coils"/>
    </source>
</evidence>
<feature type="domain" description="ZMYND8 coiled-coil" evidence="2">
    <location>
        <begin position="66"/>
        <end position="123"/>
    </location>
</feature>
<proteinExistence type="predicted"/>
<dbReference type="InterPro" id="IPR056987">
    <property type="entry name" value="ZMYND8_CC"/>
</dbReference>
<dbReference type="AlphaFoldDB" id="A0A2G5CDC0"/>